<evidence type="ECO:0000259" key="1">
    <source>
        <dbReference type="PROSITE" id="PS50042"/>
    </source>
</evidence>
<dbReference type="Pfam" id="PF00027">
    <property type="entry name" value="cNMP_binding"/>
    <property type="match status" value="1"/>
</dbReference>
<proteinExistence type="predicted"/>
<dbReference type="RefSeq" id="WP_281833705.1">
    <property type="nucleotide sequence ID" value="NZ_BSDY01000003.1"/>
</dbReference>
<accession>A0A9W6GHI0</accession>
<dbReference type="Proteomes" id="UP001144471">
    <property type="component" value="Unassembled WGS sequence"/>
</dbReference>
<dbReference type="InterPro" id="IPR018490">
    <property type="entry name" value="cNMP-bd_dom_sf"/>
</dbReference>
<feature type="domain" description="Cyclic nucleotide-binding" evidence="1">
    <location>
        <begin position="17"/>
        <end position="96"/>
    </location>
</feature>
<comment type="caution">
    <text evidence="2">The sequence shown here is derived from an EMBL/GenBank/DDBJ whole genome shotgun (WGS) entry which is preliminary data.</text>
</comment>
<protein>
    <recommendedName>
        <fullName evidence="1">Cyclic nucleotide-binding domain-containing protein</fullName>
    </recommendedName>
</protein>
<evidence type="ECO:0000313" key="2">
    <source>
        <dbReference type="EMBL" id="GLI55329.1"/>
    </source>
</evidence>
<evidence type="ECO:0000313" key="3">
    <source>
        <dbReference type="Proteomes" id="UP001144471"/>
    </source>
</evidence>
<dbReference type="InterPro" id="IPR014710">
    <property type="entry name" value="RmlC-like_jellyroll"/>
</dbReference>
<reference evidence="2" key="1">
    <citation type="submission" date="2022-12" db="EMBL/GenBank/DDBJ databases">
        <title>Reference genome sequencing for broad-spectrum identification of bacterial and archaeal isolates by mass spectrometry.</title>
        <authorList>
            <person name="Sekiguchi Y."/>
            <person name="Tourlousse D.M."/>
        </authorList>
    </citation>
    <scope>NUCLEOTIDE SEQUENCE</scope>
    <source>
        <strain evidence="2">10succ1</strain>
    </source>
</reference>
<dbReference type="AlphaFoldDB" id="A0A9W6GHI0"/>
<sequence length="206" mass="24501">MEDFNMLKESFLTTPGVREYRYQKNEEIAFSKEELEGIYLVLEGEVDINFTSENGNVMHLVTAKKGDLLGSADFYFDQWEVNMVAKTEVELLGVEKSIVLTLDKNYFFWKSMYMDVVRKLVDLARRTFIKSTAISHENYFLLYLKEKDYEVEFRSLTDLSYCMNLDYRNFLRVVAKLVDNQIIVKEKNRIYVSDVDRFNNYLKERL</sequence>
<dbReference type="InterPro" id="IPR000595">
    <property type="entry name" value="cNMP-bd_dom"/>
</dbReference>
<dbReference type="SUPFAM" id="SSF51206">
    <property type="entry name" value="cAMP-binding domain-like"/>
    <property type="match status" value="1"/>
</dbReference>
<dbReference type="PROSITE" id="PS50042">
    <property type="entry name" value="CNMP_BINDING_3"/>
    <property type="match status" value="1"/>
</dbReference>
<dbReference type="CDD" id="cd00038">
    <property type="entry name" value="CAP_ED"/>
    <property type="match status" value="1"/>
</dbReference>
<organism evidence="2 3">
    <name type="scientific">Propionigenium maris DSM 9537</name>
    <dbReference type="NCBI Taxonomy" id="1123000"/>
    <lineage>
        <taxon>Bacteria</taxon>
        <taxon>Fusobacteriati</taxon>
        <taxon>Fusobacteriota</taxon>
        <taxon>Fusobacteriia</taxon>
        <taxon>Fusobacteriales</taxon>
        <taxon>Fusobacteriaceae</taxon>
        <taxon>Propionigenium</taxon>
    </lineage>
</organism>
<gene>
    <name evidence="2" type="ORF">PM10SUCC1_08430</name>
</gene>
<dbReference type="Gene3D" id="2.60.120.10">
    <property type="entry name" value="Jelly Rolls"/>
    <property type="match status" value="1"/>
</dbReference>
<keyword evidence="3" id="KW-1185">Reference proteome</keyword>
<name>A0A9W6GHI0_9FUSO</name>
<dbReference type="EMBL" id="BSDY01000003">
    <property type="protein sequence ID" value="GLI55329.1"/>
    <property type="molecule type" value="Genomic_DNA"/>
</dbReference>